<comment type="caution">
    <text evidence="2">The sequence shown here is derived from an EMBL/GenBank/DDBJ whole genome shotgun (WGS) entry which is preliminary data.</text>
</comment>
<evidence type="ECO:0000313" key="3">
    <source>
        <dbReference type="Proteomes" id="UP000093898"/>
    </source>
</evidence>
<dbReference type="Proteomes" id="UP000093898">
    <property type="component" value="Unassembled WGS sequence"/>
</dbReference>
<dbReference type="EMBL" id="LZLC01000222">
    <property type="protein sequence ID" value="OBJ37426.1"/>
    <property type="molecule type" value="Genomic_DNA"/>
</dbReference>
<dbReference type="AlphaFoldDB" id="A0A1A3GPV9"/>
<reference evidence="2 3" key="1">
    <citation type="submission" date="2016-06" db="EMBL/GenBank/DDBJ databases">
        <authorList>
            <person name="Kjaerup R.B."/>
            <person name="Dalgaard T.S."/>
            <person name="Juul-Madsen H.R."/>
        </authorList>
    </citation>
    <scope>NUCLEOTIDE SEQUENCE [LARGE SCALE GENOMIC DNA]</scope>
    <source>
        <strain evidence="2 3">1127319.6</strain>
    </source>
</reference>
<proteinExistence type="predicted"/>
<dbReference type="PRINTS" id="PR00046">
    <property type="entry name" value="SIGMA70FCT"/>
</dbReference>
<dbReference type="InterPro" id="IPR000943">
    <property type="entry name" value="RNA_pol_sigma70"/>
</dbReference>
<gene>
    <name evidence="2" type="ORF">A5630_04620</name>
</gene>
<sequence length="628" mass="68755">MLDDMLGWNQMGVGTADAVLQSLADVSTSAATPAIRAATFAPILPTEPNRQWEHPIWIESLADDLARIATWFTTVGKLDEPLFGNQTSLGIPDEIAKARQRIQALRVSDFVDEGANRSDIAALFDDALGALDVRATEVLAARLFADNPATLDHLGQIHNVTRERIRQIEGKARGTMMTLISEAGPLAMAAESVRSLVGTIRPLDDLIELIPALGNVVERVGQPAWRVLDRLDDVYEIEDGWCVVPTMIAAQEFTRTQLAERANQHGVIRLDELDIVEASRIDQKPNLTASWLMYCGYIICGEHVLTRTSSVGDYAAAVLFLEGSPLSPQEIVDRFVFDRSARSLGNALGDDDRFERVDRDRWALKEWGMEAYTGIRSLIRELIARGGGRARLEDVVEYITGRYSVSASSITAYSAAAPFTTKDGIVQLGGERTARRSPRQTRRLFRRANGWAYRVRITTDHLRGSGFVAPIAITTILDLSEGQTLQLDSRLGPQAVAWTGIQPQFGTIRRFLMDEDVAAGTDAFVIINDDRSFSFEQARPMVDEPIADALTLVGASPAPDPIDARIALATAIELPADAPVSSIIGDYRARGDDDVADILIAVREQLETGMSAPSRTHEAAVDDILDLL</sequence>
<dbReference type="InterPro" id="IPR007630">
    <property type="entry name" value="RNA_pol_sigma70_r4"/>
</dbReference>
<dbReference type="Gene3D" id="1.10.10.10">
    <property type="entry name" value="Winged helix-like DNA-binding domain superfamily/Winged helix DNA-binding domain"/>
    <property type="match status" value="1"/>
</dbReference>
<dbReference type="Pfam" id="PF04545">
    <property type="entry name" value="Sigma70_r4"/>
    <property type="match status" value="1"/>
</dbReference>
<dbReference type="InterPro" id="IPR013324">
    <property type="entry name" value="RNA_pol_sigma_r3/r4-like"/>
</dbReference>
<dbReference type="GO" id="GO:0003700">
    <property type="term" value="F:DNA-binding transcription factor activity"/>
    <property type="evidence" value="ECO:0007669"/>
    <property type="project" value="InterPro"/>
</dbReference>
<dbReference type="SUPFAM" id="SSF88659">
    <property type="entry name" value="Sigma3 and sigma4 domains of RNA polymerase sigma factors"/>
    <property type="match status" value="1"/>
</dbReference>
<evidence type="ECO:0000313" key="2">
    <source>
        <dbReference type="EMBL" id="OBJ37426.1"/>
    </source>
</evidence>
<protein>
    <recommendedName>
        <fullName evidence="1">RNA polymerase sigma-70 region 4 domain-containing protein</fullName>
    </recommendedName>
</protein>
<organism evidence="2 3">
    <name type="scientific">Mycolicibacterium mucogenicum</name>
    <name type="common">Mycobacterium mucogenicum</name>
    <dbReference type="NCBI Taxonomy" id="56689"/>
    <lineage>
        <taxon>Bacteria</taxon>
        <taxon>Bacillati</taxon>
        <taxon>Actinomycetota</taxon>
        <taxon>Actinomycetes</taxon>
        <taxon>Mycobacteriales</taxon>
        <taxon>Mycobacteriaceae</taxon>
        <taxon>Mycolicibacterium</taxon>
    </lineage>
</organism>
<name>A0A1A3GPV9_MYCMU</name>
<evidence type="ECO:0000259" key="1">
    <source>
        <dbReference type="Pfam" id="PF04545"/>
    </source>
</evidence>
<feature type="domain" description="RNA polymerase sigma-70 region 4" evidence="1">
    <location>
        <begin position="127"/>
        <end position="173"/>
    </location>
</feature>
<accession>A0A1A3GPV9</accession>
<dbReference type="GO" id="GO:0006352">
    <property type="term" value="P:DNA-templated transcription initiation"/>
    <property type="evidence" value="ECO:0007669"/>
    <property type="project" value="InterPro"/>
</dbReference>
<dbReference type="InterPro" id="IPR036388">
    <property type="entry name" value="WH-like_DNA-bd_sf"/>
</dbReference>